<sequence length="118" mass="12350">MSSAARAYLAAQRSQAPSVGASPSVRGVPRRSGGSAEHLSKWLAGRWGLPDWAAGGAWGTREIGVCGRPGPAAPAGWSEERSADPWPSGNGERRDKRVERGSSNGATEVRGRGEGQKR</sequence>
<reference evidence="2" key="1">
    <citation type="journal article" date="2022" name="bioRxiv">
        <title>Sequencing and chromosome-scale assembly of the giantPleurodeles waltlgenome.</title>
        <authorList>
            <person name="Brown T."/>
            <person name="Elewa A."/>
            <person name="Iarovenko S."/>
            <person name="Subramanian E."/>
            <person name="Araus A.J."/>
            <person name="Petzold A."/>
            <person name="Susuki M."/>
            <person name="Suzuki K.-i.T."/>
            <person name="Hayashi T."/>
            <person name="Toyoda A."/>
            <person name="Oliveira C."/>
            <person name="Osipova E."/>
            <person name="Leigh N.D."/>
            <person name="Simon A."/>
            <person name="Yun M.H."/>
        </authorList>
    </citation>
    <scope>NUCLEOTIDE SEQUENCE</scope>
    <source>
        <strain evidence="2">20211129_DDA</strain>
        <tissue evidence="2">Liver</tissue>
    </source>
</reference>
<proteinExistence type="predicted"/>
<dbReference type="Proteomes" id="UP001066276">
    <property type="component" value="Chromosome 7"/>
</dbReference>
<organism evidence="2 3">
    <name type="scientific">Pleurodeles waltl</name>
    <name type="common">Iberian ribbed newt</name>
    <dbReference type="NCBI Taxonomy" id="8319"/>
    <lineage>
        <taxon>Eukaryota</taxon>
        <taxon>Metazoa</taxon>
        <taxon>Chordata</taxon>
        <taxon>Craniata</taxon>
        <taxon>Vertebrata</taxon>
        <taxon>Euteleostomi</taxon>
        <taxon>Amphibia</taxon>
        <taxon>Batrachia</taxon>
        <taxon>Caudata</taxon>
        <taxon>Salamandroidea</taxon>
        <taxon>Salamandridae</taxon>
        <taxon>Pleurodelinae</taxon>
        <taxon>Pleurodeles</taxon>
    </lineage>
</organism>
<protein>
    <submittedName>
        <fullName evidence="2">Uncharacterized protein</fullName>
    </submittedName>
</protein>
<feature type="compositionally biased region" description="Basic and acidic residues" evidence="1">
    <location>
        <begin position="91"/>
        <end position="100"/>
    </location>
</feature>
<accession>A0AAV7PVB9</accession>
<evidence type="ECO:0000256" key="1">
    <source>
        <dbReference type="SAM" id="MobiDB-lite"/>
    </source>
</evidence>
<gene>
    <name evidence="2" type="ORF">NDU88_010593</name>
</gene>
<comment type="caution">
    <text evidence="2">The sequence shown here is derived from an EMBL/GenBank/DDBJ whole genome shotgun (WGS) entry which is preliminary data.</text>
</comment>
<feature type="region of interest" description="Disordered" evidence="1">
    <location>
        <begin position="65"/>
        <end position="118"/>
    </location>
</feature>
<dbReference type="EMBL" id="JANPWB010000011">
    <property type="protein sequence ID" value="KAJ1132267.1"/>
    <property type="molecule type" value="Genomic_DNA"/>
</dbReference>
<dbReference type="AlphaFoldDB" id="A0AAV7PVB9"/>
<feature type="compositionally biased region" description="Basic and acidic residues" evidence="1">
    <location>
        <begin position="109"/>
        <end position="118"/>
    </location>
</feature>
<evidence type="ECO:0000313" key="3">
    <source>
        <dbReference type="Proteomes" id="UP001066276"/>
    </source>
</evidence>
<keyword evidence="3" id="KW-1185">Reference proteome</keyword>
<evidence type="ECO:0000313" key="2">
    <source>
        <dbReference type="EMBL" id="KAJ1132267.1"/>
    </source>
</evidence>
<feature type="region of interest" description="Disordered" evidence="1">
    <location>
        <begin position="1"/>
        <end position="37"/>
    </location>
</feature>
<name>A0AAV7PVB9_PLEWA</name>